<dbReference type="KEGG" id="lxl:KDY119_03563"/>
<comment type="subcellular location">
    <subcellularLocation>
        <location evidence="1">Membrane</location>
        <topology evidence="1">Multi-pass membrane protein</topology>
    </subcellularLocation>
</comment>
<keyword evidence="8" id="KW-1185">Reference proteome</keyword>
<evidence type="ECO:0000259" key="6">
    <source>
        <dbReference type="Pfam" id="PF01061"/>
    </source>
</evidence>
<dbReference type="GO" id="GO:0140359">
    <property type="term" value="F:ABC-type transporter activity"/>
    <property type="evidence" value="ECO:0007669"/>
    <property type="project" value="InterPro"/>
</dbReference>
<dbReference type="PANTHER" id="PTHR43229">
    <property type="entry name" value="NODULATION PROTEIN J"/>
    <property type="match status" value="1"/>
</dbReference>
<gene>
    <name evidence="7" type="ORF">KDY119_03563</name>
</gene>
<evidence type="ECO:0000256" key="1">
    <source>
        <dbReference type="ARBA" id="ARBA00004141"/>
    </source>
</evidence>
<reference evidence="7 8" key="1">
    <citation type="submission" date="2019-10" db="EMBL/GenBank/DDBJ databases">
        <title>Genome sequence of Luteimicrobium xylanilyticum HY-24.</title>
        <authorList>
            <person name="Kim D.Y."/>
            <person name="Park H.-Y."/>
        </authorList>
    </citation>
    <scope>NUCLEOTIDE SEQUENCE [LARGE SCALE GENOMIC DNA]</scope>
    <source>
        <strain evidence="7 8">HY-24</strain>
    </source>
</reference>
<dbReference type="Proteomes" id="UP000326702">
    <property type="component" value="Chromosome"/>
</dbReference>
<accession>A0A5P9QF48</accession>
<sequence length="161" mass="16798">MPVSHGSIIGGHVLAVTIEAVLTSAVVLGLALVMGYRPGATPADWLVLMGVVVLLSFAIVWLGAAFGLVAKSVETASNLPMILILLPFLGSGFVPVDSMPGWLAWFAAHQPFTPFIDTVRGLLSGSVQTSDVVATVLWAAVIGLGSYAWALALFRRERAAA</sequence>
<dbReference type="OrthoDB" id="670210at2"/>
<keyword evidence="3 5" id="KW-1133">Transmembrane helix</keyword>
<dbReference type="AlphaFoldDB" id="A0A5P9QF48"/>
<evidence type="ECO:0000256" key="4">
    <source>
        <dbReference type="ARBA" id="ARBA00023136"/>
    </source>
</evidence>
<proteinExistence type="predicted"/>
<evidence type="ECO:0000313" key="7">
    <source>
        <dbReference type="EMBL" id="QFV00028.1"/>
    </source>
</evidence>
<feature type="transmembrane region" description="Helical" evidence="5">
    <location>
        <begin position="132"/>
        <end position="154"/>
    </location>
</feature>
<feature type="transmembrane region" description="Helical" evidence="5">
    <location>
        <begin position="82"/>
        <end position="105"/>
    </location>
</feature>
<feature type="transmembrane region" description="Helical" evidence="5">
    <location>
        <begin position="45"/>
        <end position="70"/>
    </location>
</feature>
<evidence type="ECO:0000256" key="3">
    <source>
        <dbReference type="ARBA" id="ARBA00022989"/>
    </source>
</evidence>
<dbReference type="InterPro" id="IPR051784">
    <property type="entry name" value="Nod_factor_ABC_transporter"/>
</dbReference>
<dbReference type="EMBL" id="CP045529">
    <property type="protein sequence ID" value="QFV00028.1"/>
    <property type="molecule type" value="Genomic_DNA"/>
</dbReference>
<evidence type="ECO:0000256" key="2">
    <source>
        <dbReference type="ARBA" id="ARBA00022692"/>
    </source>
</evidence>
<evidence type="ECO:0000313" key="8">
    <source>
        <dbReference type="Proteomes" id="UP000326702"/>
    </source>
</evidence>
<name>A0A5P9QF48_9MICO</name>
<dbReference type="Pfam" id="PF01061">
    <property type="entry name" value="ABC2_membrane"/>
    <property type="match status" value="1"/>
</dbReference>
<feature type="domain" description="ABC-2 type transporter transmembrane" evidence="6">
    <location>
        <begin position="2"/>
        <end position="122"/>
    </location>
</feature>
<dbReference type="GO" id="GO:0016020">
    <property type="term" value="C:membrane"/>
    <property type="evidence" value="ECO:0007669"/>
    <property type="project" value="UniProtKB-SubCell"/>
</dbReference>
<organism evidence="7 8">
    <name type="scientific">Luteimicrobium xylanilyticum</name>
    <dbReference type="NCBI Taxonomy" id="1133546"/>
    <lineage>
        <taxon>Bacteria</taxon>
        <taxon>Bacillati</taxon>
        <taxon>Actinomycetota</taxon>
        <taxon>Actinomycetes</taxon>
        <taxon>Micrococcales</taxon>
        <taxon>Luteimicrobium</taxon>
    </lineage>
</organism>
<feature type="transmembrane region" description="Helical" evidence="5">
    <location>
        <begin position="12"/>
        <end position="33"/>
    </location>
</feature>
<evidence type="ECO:0000256" key="5">
    <source>
        <dbReference type="SAM" id="Phobius"/>
    </source>
</evidence>
<protein>
    <submittedName>
        <fullName evidence="7">Putative doxorubicin resistance ABC transporter permease protein DrrC</fullName>
    </submittedName>
</protein>
<dbReference type="PANTHER" id="PTHR43229:SF2">
    <property type="entry name" value="NODULATION PROTEIN J"/>
    <property type="match status" value="1"/>
</dbReference>
<dbReference type="InterPro" id="IPR013525">
    <property type="entry name" value="ABC2_TM"/>
</dbReference>
<keyword evidence="2 5" id="KW-0812">Transmembrane</keyword>
<dbReference type="RefSeq" id="WP_051136388.1">
    <property type="nucleotide sequence ID" value="NZ_BAABIH010000010.1"/>
</dbReference>
<keyword evidence="4 5" id="KW-0472">Membrane</keyword>